<dbReference type="SUPFAM" id="SSF53474">
    <property type="entry name" value="alpha/beta-Hydrolases"/>
    <property type="match status" value="1"/>
</dbReference>
<reference evidence="2 3" key="1">
    <citation type="submission" date="2019-08" db="EMBL/GenBank/DDBJ databases">
        <title>Complete genome sequence of Candidatus Uab amorphum.</title>
        <authorList>
            <person name="Shiratori T."/>
            <person name="Suzuki S."/>
            <person name="Kakizawa Y."/>
            <person name="Ishida K."/>
        </authorList>
    </citation>
    <scope>NUCLEOTIDE SEQUENCE [LARGE SCALE GENOMIC DNA]</scope>
    <source>
        <strain evidence="2 3">SRT547</strain>
    </source>
</reference>
<evidence type="ECO:0000313" key="3">
    <source>
        <dbReference type="Proteomes" id="UP000326354"/>
    </source>
</evidence>
<dbReference type="AlphaFoldDB" id="A0A5S9IV03"/>
<name>A0A5S9IV03_UABAM</name>
<dbReference type="Gene3D" id="3.40.50.1820">
    <property type="entry name" value="alpha/beta hydrolase"/>
    <property type="match status" value="1"/>
</dbReference>
<dbReference type="Pfam" id="PF12146">
    <property type="entry name" value="Hydrolase_4"/>
    <property type="match status" value="1"/>
</dbReference>
<evidence type="ECO:0000313" key="2">
    <source>
        <dbReference type="EMBL" id="BBM88096.1"/>
    </source>
</evidence>
<dbReference type="KEGG" id="uam:UABAM_06512"/>
<evidence type="ECO:0000259" key="1">
    <source>
        <dbReference type="Pfam" id="PF12146"/>
    </source>
</evidence>
<sequence length="238" mass="27718">MIHTQRQHLQNTPCVFLYKDEIKKAVRNGTILFFHGLGASKDVQLHDLENLAQHGFLVVGIDNVGHGERKYEDFDTRFSTKNTNLEQDFQQAVLETAQEVPILIEELQKRDLIHNAKVGVTGISMGGFITYRALVEYPKFKAAVSILGSPKWKGNNPYSPHLHHKCFFPTPLMSLNAGKDTSVPAHDARELHQHLREFYAKDKHRYIEYPESEHFMRESDWDDLWQNMVLWFQKWLMT</sequence>
<accession>A0A5S9IV03</accession>
<dbReference type="PANTHER" id="PTHR47381">
    <property type="entry name" value="ALPHA/BETA-HYDROLASES SUPERFAMILY PROTEIN"/>
    <property type="match status" value="1"/>
</dbReference>
<proteinExistence type="predicted"/>
<dbReference type="Proteomes" id="UP000326354">
    <property type="component" value="Chromosome"/>
</dbReference>
<dbReference type="PANTHER" id="PTHR47381:SF3">
    <property type="entry name" value="ALPHA_BETA-HYDROLASES SUPERFAMILY PROTEIN"/>
    <property type="match status" value="1"/>
</dbReference>
<protein>
    <submittedName>
        <fullName evidence="2">Putative esterase YitV</fullName>
    </submittedName>
</protein>
<organism evidence="2 3">
    <name type="scientific">Uabimicrobium amorphum</name>
    <dbReference type="NCBI Taxonomy" id="2596890"/>
    <lineage>
        <taxon>Bacteria</taxon>
        <taxon>Pseudomonadati</taxon>
        <taxon>Planctomycetota</taxon>
        <taxon>Candidatus Uabimicrobiia</taxon>
        <taxon>Candidatus Uabimicrobiales</taxon>
        <taxon>Candidatus Uabimicrobiaceae</taxon>
        <taxon>Candidatus Uabimicrobium</taxon>
    </lineage>
</organism>
<feature type="domain" description="Serine aminopeptidase S33" evidence="1">
    <location>
        <begin position="28"/>
        <end position="163"/>
    </location>
</feature>
<gene>
    <name evidence="2" type="ORF">UABAM_06512</name>
</gene>
<dbReference type="OrthoDB" id="9764953at2"/>
<dbReference type="EMBL" id="AP019860">
    <property type="protein sequence ID" value="BBM88096.1"/>
    <property type="molecule type" value="Genomic_DNA"/>
</dbReference>
<dbReference type="InterPro" id="IPR022742">
    <property type="entry name" value="Hydrolase_4"/>
</dbReference>
<dbReference type="RefSeq" id="WP_151972270.1">
    <property type="nucleotide sequence ID" value="NZ_AP019860.1"/>
</dbReference>
<dbReference type="InterPro" id="IPR029058">
    <property type="entry name" value="AB_hydrolase_fold"/>
</dbReference>
<keyword evidence="3" id="KW-1185">Reference proteome</keyword>